<dbReference type="AlphaFoldDB" id="A0AAV5FZ22"/>
<evidence type="ECO:0000256" key="4">
    <source>
        <dbReference type="ARBA" id="ARBA00022614"/>
    </source>
</evidence>
<evidence type="ECO:0000256" key="2">
    <source>
        <dbReference type="ARBA" id="ARBA00009592"/>
    </source>
</evidence>
<evidence type="ECO:0000256" key="1">
    <source>
        <dbReference type="ARBA" id="ARBA00004251"/>
    </source>
</evidence>
<evidence type="ECO:0000256" key="13">
    <source>
        <dbReference type="SAM" id="Phobius"/>
    </source>
</evidence>
<evidence type="ECO:0000256" key="10">
    <source>
        <dbReference type="ARBA" id="ARBA00023136"/>
    </source>
</evidence>
<keyword evidence="8" id="KW-0677">Repeat</keyword>
<accession>A0AAV5FZ22</accession>
<evidence type="ECO:0000313" key="15">
    <source>
        <dbReference type="Proteomes" id="UP001054889"/>
    </source>
</evidence>
<feature type="region of interest" description="Disordered" evidence="12">
    <location>
        <begin position="58"/>
        <end position="93"/>
    </location>
</feature>
<comment type="similarity">
    <text evidence="2">Belongs to the RLP family.</text>
</comment>
<proteinExistence type="inferred from homology"/>
<dbReference type="FunFam" id="3.80.10.10:FF:000111">
    <property type="entry name" value="LRR receptor-like serine/threonine-protein kinase ERECTA"/>
    <property type="match status" value="1"/>
</dbReference>
<keyword evidence="7" id="KW-0732">Signal</keyword>
<comment type="caution">
    <text evidence="14">The sequence shown here is derived from an EMBL/GenBank/DDBJ whole genome shotgun (WGS) entry which is preliminary data.</text>
</comment>
<feature type="transmembrane region" description="Helical" evidence="13">
    <location>
        <begin position="519"/>
        <end position="539"/>
    </location>
</feature>
<dbReference type="InterPro" id="IPR003591">
    <property type="entry name" value="Leu-rich_rpt_typical-subtyp"/>
</dbReference>
<evidence type="ECO:0000256" key="8">
    <source>
        <dbReference type="ARBA" id="ARBA00022737"/>
    </source>
</evidence>
<keyword evidence="9 13" id="KW-1133">Transmembrane helix</keyword>
<dbReference type="PANTHER" id="PTHR48063">
    <property type="entry name" value="LRR RECEPTOR-LIKE KINASE"/>
    <property type="match status" value="1"/>
</dbReference>
<keyword evidence="3" id="KW-1003">Cell membrane</keyword>
<protein>
    <submittedName>
        <fullName evidence="14">Uncharacterized protein</fullName>
    </submittedName>
</protein>
<dbReference type="EMBL" id="BQKI01000098">
    <property type="protein sequence ID" value="GJN39730.1"/>
    <property type="molecule type" value="Genomic_DNA"/>
</dbReference>
<evidence type="ECO:0000256" key="7">
    <source>
        <dbReference type="ARBA" id="ARBA00022729"/>
    </source>
</evidence>
<dbReference type="InterPro" id="IPR046956">
    <property type="entry name" value="RLP23-like"/>
</dbReference>
<dbReference type="Gene3D" id="3.80.10.10">
    <property type="entry name" value="Ribonuclease Inhibitor"/>
    <property type="match status" value="1"/>
</dbReference>
<evidence type="ECO:0000256" key="9">
    <source>
        <dbReference type="ARBA" id="ARBA00022989"/>
    </source>
</evidence>
<keyword evidence="4" id="KW-0433">Leucine-rich repeat</keyword>
<dbReference type="SMART" id="SM00369">
    <property type="entry name" value="LRR_TYP"/>
    <property type="match status" value="5"/>
</dbReference>
<reference evidence="14" key="2">
    <citation type="submission" date="2021-12" db="EMBL/GenBank/DDBJ databases">
        <title>Resequencing data analysis of finger millet.</title>
        <authorList>
            <person name="Hatakeyama M."/>
            <person name="Aluri S."/>
            <person name="Balachadran M.T."/>
            <person name="Sivarajan S.R."/>
            <person name="Poveda L."/>
            <person name="Shimizu-Inatsugi R."/>
            <person name="Schlapbach R."/>
            <person name="Sreeman S.M."/>
            <person name="Shimizu K.K."/>
        </authorList>
    </citation>
    <scope>NUCLEOTIDE SEQUENCE</scope>
</reference>
<dbReference type="GO" id="GO:0009742">
    <property type="term" value="P:brassinosteroid mediated signaling pathway"/>
    <property type="evidence" value="ECO:0007669"/>
    <property type="project" value="UniProtKB-KW"/>
</dbReference>
<comment type="subcellular location">
    <subcellularLocation>
        <location evidence="1">Cell membrane</location>
        <topology evidence="1">Single-pass type I membrane protein</topology>
    </subcellularLocation>
</comment>
<keyword evidence="15" id="KW-1185">Reference proteome</keyword>
<keyword evidence="5" id="KW-1070">Brassinosteroid signaling pathway</keyword>
<dbReference type="InterPro" id="IPR001611">
    <property type="entry name" value="Leu-rich_rpt"/>
</dbReference>
<evidence type="ECO:0000256" key="3">
    <source>
        <dbReference type="ARBA" id="ARBA00022475"/>
    </source>
</evidence>
<dbReference type="Pfam" id="PF13855">
    <property type="entry name" value="LRR_8"/>
    <property type="match status" value="2"/>
</dbReference>
<name>A0AAV5FZ22_ELECO</name>
<dbReference type="Pfam" id="PF00560">
    <property type="entry name" value="LRR_1"/>
    <property type="match status" value="1"/>
</dbReference>
<keyword evidence="6 13" id="KW-0812">Transmembrane</keyword>
<dbReference type="InterPro" id="IPR032675">
    <property type="entry name" value="LRR_dom_sf"/>
</dbReference>
<dbReference type="Proteomes" id="UP001054889">
    <property type="component" value="Unassembled WGS sequence"/>
</dbReference>
<feature type="compositionally biased region" description="Basic and acidic residues" evidence="12">
    <location>
        <begin position="63"/>
        <end position="80"/>
    </location>
</feature>
<keyword evidence="11" id="KW-0325">Glycoprotein</keyword>
<keyword evidence="10 13" id="KW-0472">Membrane</keyword>
<reference evidence="14" key="1">
    <citation type="journal article" date="2018" name="DNA Res.">
        <title>Multiple hybrid de novo genome assembly of finger millet, an orphan allotetraploid crop.</title>
        <authorList>
            <person name="Hatakeyama M."/>
            <person name="Aluri S."/>
            <person name="Balachadran M.T."/>
            <person name="Sivarajan S.R."/>
            <person name="Patrignani A."/>
            <person name="Gruter S."/>
            <person name="Poveda L."/>
            <person name="Shimizu-Inatsugi R."/>
            <person name="Baeten J."/>
            <person name="Francoijs K.J."/>
            <person name="Nataraja K.N."/>
            <person name="Reddy Y.A.N."/>
            <person name="Phadnis S."/>
            <person name="Ravikumar R.L."/>
            <person name="Schlapbach R."/>
            <person name="Sreeman S.M."/>
            <person name="Shimizu K.K."/>
        </authorList>
    </citation>
    <scope>NUCLEOTIDE SEQUENCE</scope>
</reference>
<evidence type="ECO:0000313" key="14">
    <source>
        <dbReference type="EMBL" id="GJN39730.1"/>
    </source>
</evidence>
<gene>
    <name evidence="14" type="primary">gb28866</name>
    <name evidence="14" type="ORF">PR202_gb28866</name>
</gene>
<evidence type="ECO:0000256" key="11">
    <source>
        <dbReference type="ARBA" id="ARBA00023180"/>
    </source>
</evidence>
<evidence type="ECO:0000256" key="6">
    <source>
        <dbReference type="ARBA" id="ARBA00022692"/>
    </source>
</evidence>
<dbReference type="GO" id="GO:0005886">
    <property type="term" value="C:plasma membrane"/>
    <property type="evidence" value="ECO:0007669"/>
    <property type="project" value="UniProtKB-SubCell"/>
</dbReference>
<organism evidence="14 15">
    <name type="scientific">Eleusine coracana subsp. coracana</name>
    <dbReference type="NCBI Taxonomy" id="191504"/>
    <lineage>
        <taxon>Eukaryota</taxon>
        <taxon>Viridiplantae</taxon>
        <taxon>Streptophyta</taxon>
        <taxon>Embryophyta</taxon>
        <taxon>Tracheophyta</taxon>
        <taxon>Spermatophyta</taxon>
        <taxon>Magnoliopsida</taxon>
        <taxon>Liliopsida</taxon>
        <taxon>Poales</taxon>
        <taxon>Poaceae</taxon>
        <taxon>PACMAD clade</taxon>
        <taxon>Chloridoideae</taxon>
        <taxon>Cynodonteae</taxon>
        <taxon>Eleusininae</taxon>
        <taxon>Eleusine</taxon>
    </lineage>
</organism>
<evidence type="ECO:0000256" key="5">
    <source>
        <dbReference type="ARBA" id="ARBA00022626"/>
    </source>
</evidence>
<dbReference type="FunFam" id="3.80.10.10:FF:000041">
    <property type="entry name" value="LRR receptor-like serine/threonine-protein kinase ERECTA"/>
    <property type="match status" value="1"/>
</dbReference>
<sequence length="626" mass="69185">MGRPGHFNRAVLGRHGPWSLRDGSCLCPAKTDGSRAGPFSPAQIATYTRSLYWPSLELGATGGREEGNSQDEGKSVRELAARSSEVGSEEEAVGMQHNWWRDGHGRWSSGASKSSELERFGEREVVMLLWMRRGEHDATIYRRRRWTEGDGTGSHVCTLEDIHGWMHHGLVLDNVHCIVEEPAGEVPSSIFTMLVLRDLDLSWNQLSGPIPEFNQALSQLEIVKLRNNKFSGPIPRTFFQLTSLVLLDLRSNNLIGLVDLSSFWKLRNIEILHLSNNKFSVMDGEVLRSNQFYGTIDDTDGDTKPKEYFPSLQIMDLASNNFSGSLRSQWFERLKMMTSKLNSSGEIRFHRNFTAPDEFYRDSIEISYKGSDMLFERILTTLTAIDISSNRLEGIIPESIGRLVSLHVLNLSHNAFTGKIPAQVGGMTDLESLDLSGNQHSGEIPQELTNLTFLGVLNLSNNHLVGKIPQSRQFSTFGSSSFEGNAGLCGPPLSDLLCGALPHTPGVTNVHQSSQHVDVVLFLFVGLGFGVGFAAAIVCKPEKRRTAESSGSFLYLSAMETWALGSSRQQVDLLVLFCGVSLKLMTVAGNRPRLCSIRVVRAIAFAVPRPEPDGGSDRLPLPRLTA</sequence>
<dbReference type="PANTHER" id="PTHR48063:SF35">
    <property type="entry name" value="RECEPTOR-LIKE PROTEIN 12"/>
    <property type="match status" value="1"/>
</dbReference>
<dbReference type="SUPFAM" id="SSF52058">
    <property type="entry name" value="L domain-like"/>
    <property type="match status" value="1"/>
</dbReference>
<evidence type="ECO:0000256" key="12">
    <source>
        <dbReference type="SAM" id="MobiDB-lite"/>
    </source>
</evidence>